<dbReference type="AlphaFoldDB" id="A0A9P5Q9W2"/>
<proteinExistence type="predicted"/>
<protein>
    <submittedName>
        <fullName evidence="2">Uncharacterized protein</fullName>
    </submittedName>
</protein>
<evidence type="ECO:0000313" key="2">
    <source>
        <dbReference type="EMBL" id="KAF9077769.1"/>
    </source>
</evidence>
<feature type="transmembrane region" description="Helical" evidence="1">
    <location>
        <begin position="91"/>
        <end position="112"/>
    </location>
</feature>
<dbReference type="Proteomes" id="UP000772434">
    <property type="component" value="Unassembled WGS sequence"/>
</dbReference>
<feature type="transmembrane region" description="Helical" evidence="1">
    <location>
        <begin position="53"/>
        <end position="71"/>
    </location>
</feature>
<keyword evidence="1" id="KW-1133">Transmembrane helix</keyword>
<name>A0A9P5Q9W2_9AGAR</name>
<gene>
    <name evidence="2" type="ORF">BDP27DRAFT_489107</name>
</gene>
<comment type="caution">
    <text evidence="2">The sequence shown here is derived from an EMBL/GenBank/DDBJ whole genome shotgun (WGS) entry which is preliminary data.</text>
</comment>
<accession>A0A9P5Q9W2</accession>
<feature type="transmembrane region" description="Helical" evidence="1">
    <location>
        <begin position="20"/>
        <end position="41"/>
    </location>
</feature>
<organism evidence="2 3">
    <name type="scientific">Rhodocollybia butyracea</name>
    <dbReference type="NCBI Taxonomy" id="206335"/>
    <lineage>
        <taxon>Eukaryota</taxon>
        <taxon>Fungi</taxon>
        <taxon>Dikarya</taxon>
        <taxon>Basidiomycota</taxon>
        <taxon>Agaricomycotina</taxon>
        <taxon>Agaricomycetes</taxon>
        <taxon>Agaricomycetidae</taxon>
        <taxon>Agaricales</taxon>
        <taxon>Marasmiineae</taxon>
        <taxon>Omphalotaceae</taxon>
        <taxon>Rhodocollybia</taxon>
    </lineage>
</organism>
<dbReference type="EMBL" id="JADNRY010000003">
    <property type="protein sequence ID" value="KAF9077769.1"/>
    <property type="molecule type" value="Genomic_DNA"/>
</dbReference>
<evidence type="ECO:0000313" key="3">
    <source>
        <dbReference type="Proteomes" id="UP000772434"/>
    </source>
</evidence>
<keyword evidence="1" id="KW-0472">Membrane</keyword>
<sequence length="144" mass="16394">MSKSTSTTLSSRDNSPERDFIAPDKQSIALSVLIVLGYMFAFKRCRYRRVYRLLNSIFPGGDGLYRLLGAIGGSNLSYRRRLHHWPASFDFFQTFGTYIMAVILTTILFLLACTNRFNEPYTGFIYQPVCAVMHSFGMCDANCI</sequence>
<reference evidence="2" key="1">
    <citation type="submission" date="2020-11" db="EMBL/GenBank/DDBJ databases">
        <authorList>
            <consortium name="DOE Joint Genome Institute"/>
            <person name="Ahrendt S."/>
            <person name="Riley R."/>
            <person name="Andreopoulos W."/>
            <person name="Labutti K."/>
            <person name="Pangilinan J."/>
            <person name="Ruiz-Duenas F.J."/>
            <person name="Barrasa J.M."/>
            <person name="Sanchez-Garcia M."/>
            <person name="Camarero S."/>
            <person name="Miyauchi S."/>
            <person name="Serrano A."/>
            <person name="Linde D."/>
            <person name="Babiker R."/>
            <person name="Drula E."/>
            <person name="Ayuso-Fernandez I."/>
            <person name="Pacheco R."/>
            <person name="Padilla G."/>
            <person name="Ferreira P."/>
            <person name="Barriuso J."/>
            <person name="Kellner H."/>
            <person name="Castanera R."/>
            <person name="Alfaro M."/>
            <person name="Ramirez L."/>
            <person name="Pisabarro A.G."/>
            <person name="Kuo A."/>
            <person name="Tritt A."/>
            <person name="Lipzen A."/>
            <person name="He G."/>
            <person name="Yan M."/>
            <person name="Ng V."/>
            <person name="Cullen D."/>
            <person name="Martin F."/>
            <person name="Rosso M.-N."/>
            <person name="Henrissat B."/>
            <person name="Hibbett D."/>
            <person name="Martinez A.T."/>
            <person name="Grigoriev I.V."/>
        </authorList>
    </citation>
    <scope>NUCLEOTIDE SEQUENCE</scope>
    <source>
        <strain evidence="2">AH 40177</strain>
    </source>
</reference>
<evidence type="ECO:0000256" key="1">
    <source>
        <dbReference type="SAM" id="Phobius"/>
    </source>
</evidence>
<keyword evidence="1" id="KW-0812">Transmembrane</keyword>
<keyword evidence="3" id="KW-1185">Reference proteome</keyword>